<evidence type="ECO:0000256" key="10">
    <source>
        <dbReference type="SAM" id="Phobius"/>
    </source>
</evidence>
<keyword evidence="8" id="KW-0503">Monooxygenase</keyword>
<evidence type="ECO:0000256" key="5">
    <source>
        <dbReference type="ARBA" id="ARBA00022723"/>
    </source>
</evidence>
<dbReference type="PRINTS" id="PR00385">
    <property type="entry name" value="P450"/>
</dbReference>
<evidence type="ECO:0000256" key="3">
    <source>
        <dbReference type="ARBA" id="ARBA00010617"/>
    </source>
</evidence>
<keyword evidence="10" id="KW-0472">Membrane</keyword>
<comment type="caution">
    <text evidence="11">The sequence shown here is derived from an EMBL/GenBank/DDBJ whole genome shotgun (WGS) entry which is preliminary data.</text>
</comment>
<comment type="cofactor">
    <cofactor evidence="1 9">
        <name>heme</name>
        <dbReference type="ChEBI" id="CHEBI:30413"/>
    </cofactor>
</comment>
<evidence type="ECO:0000313" key="12">
    <source>
        <dbReference type="Proteomes" id="UP001385951"/>
    </source>
</evidence>
<dbReference type="InterPro" id="IPR050121">
    <property type="entry name" value="Cytochrome_P450_monoxygenase"/>
</dbReference>
<dbReference type="SUPFAM" id="SSF48264">
    <property type="entry name" value="Cytochrome P450"/>
    <property type="match status" value="1"/>
</dbReference>
<evidence type="ECO:0000313" key="11">
    <source>
        <dbReference type="EMBL" id="KAK7677642.1"/>
    </source>
</evidence>
<keyword evidence="5 9" id="KW-0479">Metal-binding</keyword>
<dbReference type="GO" id="GO:0004497">
    <property type="term" value="F:monooxygenase activity"/>
    <property type="evidence" value="ECO:0007669"/>
    <property type="project" value="UniProtKB-KW"/>
</dbReference>
<feature type="binding site" description="axial binding residue" evidence="9">
    <location>
        <position position="491"/>
    </location>
    <ligand>
        <name>heme</name>
        <dbReference type="ChEBI" id="CHEBI:30413"/>
    </ligand>
    <ligandPart>
        <name>Fe</name>
        <dbReference type="ChEBI" id="CHEBI:18248"/>
    </ligandPart>
</feature>
<sequence length="553" mass="61826">MSLLPVSAYPVVAACLLGTIGWLLWFAVRNYITSSPLDKIPGPKPTSLLKDNMEQLLHRHGWDFVDELGNKYGKVVRLTGQLGSRVLYVWDPLAVHHIFVKDGDSYDLPEWGIDGNYFTLEKSMVSVHTPAHRRQRKMINAVFSIKHMRSVTPLFYGVSHKLRVGLAADVGDTPTTVDILNWFGRTALELIGQGGLGYSLDPLDRPGRTEYGDVLKQFLPLLFLNGHWIQSVLKYVKYIGTPSFRAAAIDWLPIPELRELKKVVMEMDKEAMKIYEMKKHNLEGGEETMIKQVGEGKDIMSHMLRANKVASDEERLEEAEIIGQMSLLVLAGVDTTSNGMTQLMLLLSEYPEIQDKMRAEIRQAQVQHGEDIPYDILVALPYMDAVCRESMRLYPPAAFVYREAQNDTIVPLSEPITGTDGTTVKEIPVPSGTTLVAGISAINCSKEIWGEDALEFKPERWLSPLPSTVNDAHIPGVYSNLMTFTGGRRSCIGFKFAQLEMKVLLTTALSSFKVSLADESKDVVWNLASVRYPTIGKDSTLPACPITVERIRD</sequence>
<dbReference type="Proteomes" id="UP001385951">
    <property type="component" value="Unassembled WGS sequence"/>
</dbReference>
<dbReference type="InterPro" id="IPR036396">
    <property type="entry name" value="Cyt_P450_sf"/>
</dbReference>
<keyword evidence="10" id="KW-1133">Transmembrane helix</keyword>
<comment type="similarity">
    <text evidence="3">Belongs to the cytochrome P450 family.</text>
</comment>
<gene>
    <name evidence="11" type="ORF">QCA50_019333</name>
</gene>
<organism evidence="11 12">
    <name type="scientific">Cerrena zonata</name>
    <dbReference type="NCBI Taxonomy" id="2478898"/>
    <lineage>
        <taxon>Eukaryota</taxon>
        <taxon>Fungi</taxon>
        <taxon>Dikarya</taxon>
        <taxon>Basidiomycota</taxon>
        <taxon>Agaricomycotina</taxon>
        <taxon>Agaricomycetes</taxon>
        <taxon>Polyporales</taxon>
        <taxon>Cerrenaceae</taxon>
        <taxon>Cerrena</taxon>
    </lineage>
</organism>
<dbReference type="InterPro" id="IPR001128">
    <property type="entry name" value="Cyt_P450"/>
</dbReference>
<dbReference type="Gene3D" id="1.10.630.10">
    <property type="entry name" value="Cytochrome P450"/>
    <property type="match status" value="1"/>
</dbReference>
<evidence type="ECO:0000256" key="4">
    <source>
        <dbReference type="ARBA" id="ARBA00022617"/>
    </source>
</evidence>
<dbReference type="AlphaFoldDB" id="A0AAW0FEK9"/>
<keyword evidence="6" id="KW-0560">Oxidoreductase</keyword>
<feature type="transmembrane region" description="Helical" evidence="10">
    <location>
        <begin position="6"/>
        <end position="28"/>
    </location>
</feature>
<keyword evidence="10" id="KW-0812">Transmembrane</keyword>
<dbReference type="EMBL" id="JASBNA010000084">
    <property type="protein sequence ID" value="KAK7677642.1"/>
    <property type="molecule type" value="Genomic_DNA"/>
</dbReference>
<dbReference type="GO" id="GO:0020037">
    <property type="term" value="F:heme binding"/>
    <property type="evidence" value="ECO:0007669"/>
    <property type="project" value="InterPro"/>
</dbReference>
<keyword evidence="7 9" id="KW-0408">Iron</keyword>
<dbReference type="GO" id="GO:0005506">
    <property type="term" value="F:iron ion binding"/>
    <property type="evidence" value="ECO:0007669"/>
    <property type="project" value="InterPro"/>
</dbReference>
<evidence type="ECO:0000256" key="1">
    <source>
        <dbReference type="ARBA" id="ARBA00001971"/>
    </source>
</evidence>
<keyword evidence="12" id="KW-1185">Reference proteome</keyword>
<evidence type="ECO:0000256" key="7">
    <source>
        <dbReference type="ARBA" id="ARBA00023004"/>
    </source>
</evidence>
<dbReference type="InterPro" id="IPR002401">
    <property type="entry name" value="Cyt_P450_E_grp-I"/>
</dbReference>
<proteinExistence type="inferred from homology"/>
<dbReference type="PANTHER" id="PTHR24305:SF166">
    <property type="entry name" value="CYTOCHROME P450 12A4, MITOCHONDRIAL-RELATED"/>
    <property type="match status" value="1"/>
</dbReference>
<dbReference type="Pfam" id="PF00067">
    <property type="entry name" value="p450"/>
    <property type="match status" value="1"/>
</dbReference>
<evidence type="ECO:0008006" key="13">
    <source>
        <dbReference type="Google" id="ProtNLM"/>
    </source>
</evidence>
<dbReference type="PANTHER" id="PTHR24305">
    <property type="entry name" value="CYTOCHROME P450"/>
    <property type="match status" value="1"/>
</dbReference>
<reference evidence="11 12" key="1">
    <citation type="submission" date="2022-09" db="EMBL/GenBank/DDBJ databases">
        <authorList>
            <person name="Palmer J.M."/>
        </authorList>
    </citation>
    <scope>NUCLEOTIDE SEQUENCE [LARGE SCALE GENOMIC DNA]</scope>
    <source>
        <strain evidence="11 12">DSM 7382</strain>
    </source>
</reference>
<comment type="pathway">
    <text evidence="2">Secondary metabolite biosynthesis.</text>
</comment>
<evidence type="ECO:0000256" key="6">
    <source>
        <dbReference type="ARBA" id="ARBA00023002"/>
    </source>
</evidence>
<dbReference type="PRINTS" id="PR00463">
    <property type="entry name" value="EP450I"/>
</dbReference>
<keyword evidence="4 9" id="KW-0349">Heme</keyword>
<evidence type="ECO:0000256" key="2">
    <source>
        <dbReference type="ARBA" id="ARBA00005179"/>
    </source>
</evidence>
<dbReference type="GO" id="GO:0016705">
    <property type="term" value="F:oxidoreductase activity, acting on paired donors, with incorporation or reduction of molecular oxygen"/>
    <property type="evidence" value="ECO:0007669"/>
    <property type="project" value="InterPro"/>
</dbReference>
<evidence type="ECO:0000256" key="8">
    <source>
        <dbReference type="ARBA" id="ARBA00023033"/>
    </source>
</evidence>
<accession>A0AAW0FEK9</accession>
<protein>
    <recommendedName>
        <fullName evidence="13">Cytochrome P450</fullName>
    </recommendedName>
</protein>
<evidence type="ECO:0000256" key="9">
    <source>
        <dbReference type="PIRSR" id="PIRSR602401-1"/>
    </source>
</evidence>
<name>A0AAW0FEK9_9APHY</name>